<name>A0A382TS56_9ZZZZ</name>
<feature type="domain" description="Fe2OG dioxygenase" evidence="1">
    <location>
        <begin position="141"/>
        <end position="250"/>
    </location>
</feature>
<reference evidence="2" key="1">
    <citation type="submission" date="2018-05" db="EMBL/GenBank/DDBJ databases">
        <authorList>
            <person name="Lanie J.A."/>
            <person name="Ng W.-L."/>
            <person name="Kazmierczak K.M."/>
            <person name="Andrzejewski T.M."/>
            <person name="Davidsen T.M."/>
            <person name="Wayne K.J."/>
            <person name="Tettelin H."/>
            <person name="Glass J.I."/>
            <person name="Rusch D."/>
            <person name="Podicherti R."/>
            <person name="Tsui H.-C.T."/>
            <person name="Winkler M.E."/>
        </authorList>
    </citation>
    <scope>NUCLEOTIDE SEQUENCE</scope>
</reference>
<dbReference type="Pfam" id="PF23169">
    <property type="entry name" value="HalD"/>
    <property type="match status" value="1"/>
</dbReference>
<gene>
    <name evidence="2" type="ORF">METZ01_LOCUS377744</name>
</gene>
<evidence type="ECO:0000259" key="1">
    <source>
        <dbReference type="PROSITE" id="PS51471"/>
    </source>
</evidence>
<protein>
    <recommendedName>
        <fullName evidence="1">Fe2OG dioxygenase domain-containing protein</fullName>
    </recommendedName>
</protein>
<dbReference type="AlphaFoldDB" id="A0A382TS56"/>
<proteinExistence type="predicted"/>
<dbReference type="SUPFAM" id="SSF51197">
    <property type="entry name" value="Clavaminate synthase-like"/>
    <property type="match status" value="1"/>
</dbReference>
<organism evidence="2">
    <name type="scientific">marine metagenome</name>
    <dbReference type="NCBI Taxonomy" id="408172"/>
    <lineage>
        <taxon>unclassified sequences</taxon>
        <taxon>metagenomes</taxon>
        <taxon>ecological metagenomes</taxon>
    </lineage>
</organism>
<accession>A0A382TS56</accession>
<dbReference type="InterPro" id="IPR056470">
    <property type="entry name" value="BesD/HalB-like"/>
</dbReference>
<dbReference type="EMBL" id="UINC01138753">
    <property type="protein sequence ID" value="SVD24890.1"/>
    <property type="molecule type" value="Genomic_DNA"/>
</dbReference>
<evidence type="ECO:0000313" key="2">
    <source>
        <dbReference type="EMBL" id="SVD24890.1"/>
    </source>
</evidence>
<dbReference type="PROSITE" id="PS51471">
    <property type="entry name" value="FE2OG_OXY"/>
    <property type="match status" value="1"/>
</dbReference>
<dbReference type="Gene3D" id="2.60.120.620">
    <property type="entry name" value="q2cbj1_9rhob like domain"/>
    <property type="match status" value="1"/>
</dbReference>
<sequence length="278" mass="31491">MSNPDLNCFVNLEAYPIDRLDSEAGQELLNRAHRMMKEDTLVEFPDFLRSQAVVALAEELTALESNAHQIDYMSTPYGWMDNSEFPPNHPRSALFRRNCGTITTELFSEGSLSNRLFHVDELTEFVRQMLGYETLYRSACPTLSIQVNVMDEGDRFDWHFDTNDGVVSFMIQNADTGGAFEYVPLIRDEDDENYDTVSDVFDGSHEPRRQTASAGTLLLFLGRRSIHRVAPVGATKRSRLSLLYSYDRTPGMVFPVESCQRITSSSNEPYLGAQTKQG</sequence>
<dbReference type="InterPro" id="IPR005123">
    <property type="entry name" value="Oxoglu/Fe-dep_dioxygenase_dom"/>
</dbReference>